<dbReference type="PANTHER" id="PTHR42682">
    <property type="entry name" value="HYDROGENASE-4 COMPONENT F"/>
    <property type="match status" value="1"/>
</dbReference>
<gene>
    <name evidence="10" type="ORF">AN477_20190</name>
</gene>
<evidence type="ECO:0000313" key="10">
    <source>
        <dbReference type="EMBL" id="KPV41908.1"/>
    </source>
</evidence>
<feature type="transmembrane region" description="Helical" evidence="8">
    <location>
        <begin position="27"/>
        <end position="46"/>
    </location>
</feature>
<dbReference type="AlphaFoldDB" id="A0A0P9C969"/>
<feature type="transmembrane region" description="Helical" evidence="8">
    <location>
        <begin position="208"/>
        <end position="232"/>
    </location>
</feature>
<feature type="transmembrane region" description="Helical" evidence="8">
    <location>
        <begin position="408"/>
        <end position="431"/>
    </location>
</feature>
<feature type="transmembrane region" description="Helical" evidence="8">
    <location>
        <begin position="66"/>
        <end position="86"/>
    </location>
</feature>
<feature type="transmembrane region" description="Helical" evidence="8">
    <location>
        <begin position="244"/>
        <end position="263"/>
    </location>
</feature>
<dbReference type="InterPro" id="IPR052175">
    <property type="entry name" value="ComplexI-like_HydComp"/>
</dbReference>
<evidence type="ECO:0000259" key="9">
    <source>
        <dbReference type="Pfam" id="PF00361"/>
    </source>
</evidence>
<feature type="transmembrane region" description="Helical" evidence="8">
    <location>
        <begin position="106"/>
        <end position="123"/>
    </location>
</feature>
<dbReference type="OrthoDB" id="9811718at2"/>
<evidence type="ECO:0000256" key="2">
    <source>
        <dbReference type="ARBA" id="ARBA00022475"/>
    </source>
</evidence>
<evidence type="ECO:0000256" key="4">
    <source>
        <dbReference type="ARBA" id="ARBA00022989"/>
    </source>
</evidence>
<dbReference type="GO" id="GO:0005886">
    <property type="term" value="C:plasma membrane"/>
    <property type="evidence" value="ECO:0007669"/>
    <property type="project" value="UniProtKB-SubCell"/>
</dbReference>
<evidence type="ECO:0000256" key="5">
    <source>
        <dbReference type="ARBA" id="ARBA00023002"/>
    </source>
</evidence>
<dbReference type="RefSeq" id="WP_054970997.1">
    <property type="nucleotide sequence ID" value="NZ_LJCO01000089.1"/>
</dbReference>
<dbReference type="PANTHER" id="PTHR42682:SF5">
    <property type="entry name" value="HYDROGENASE-4 COMPONENT F"/>
    <property type="match status" value="1"/>
</dbReference>
<dbReference type="PATRIC" id="fig|471514.4.peg.4098"/>
<reference evidence="10 11" key="1">
    <citation type="submission" date="2015-09" db="EMBL/GenBank/DDBJ databases">
        <title>Draft genome sequence of Alicyclobacillus ferrooxydans DSM 22381.</title>
        <authorList>
            <person name="Hemp J."/>
        </authorList>
    </citation>
    <scope>NUCLEOTIDE SEQUENCE [LARGE SCALE GENOMIC DNA]</scope>
    <source>
        <strain evidence="10 11">TC-34</strain>
    </source>
</reference>
<dbReference type="PRINTS" id="PR01437">
    <property type="entry name" value="NUOXDRDTASE4"/>
</dbReference>
<dbReference type="GO" id="GO:0008137">
    <property type="term" value="F:NADH dehydrogenase (ubiquinone) activity"/>
    <property type="evidence" value="ECO:0007669"/>
    <property type="project" value="InterPro"/>
</dbReference>
<keyword evidence="5" id="KW-0560">Oxidoreductase</keyword>
<evidence type="ECO:0000313" key="11">
    <source>
        <dbReference type="Proteomes" id="UP000050482"/>
    </source>
</evidence>
<evidence type="ECO:0000256" key="6">
    <source>
        <dbReference type="ARBA" id="ARBA00023136"/>
    </source>
</evidence>
<comment type="subcellular location">
    <subcellularLocation>
        <location evidence="1">Cell membrane</location>
        <topology evidence="1">Multi-pass membrane protein</topology>
    </subcellularLocation>
    <subcellularLocation>
        <location evidence="7">Membrane</location>
        <topology evidence="7">Multi-pass membrane protein</topology>
    </subcellularLocation>
</comment>
<dbReference type="InterPro" id="IPR001750">
    <property type="entry name" value="ND/Mrp_TM"/>
</dbReference>
<feature type="transmembrane region" description="Helical" evidence="8">
    <location>
        <begin position="315"/>
        <end position="336"/>
    </location>
</feature>
<dbReference type="GO" id="GO:0016491">
    <property type="term" value="F:oxidoreductase activity"/>
    <property type="evidence" value="ECO:0007669"/>
    <property type="project" value="UniProtKB-KW"/>
</dbReference>
<organism evidence="10 11">
    <name type="scientific">Alicyclobacillus ferrooxydans</name>
    <dbReference type="NCBI Taxonomy" id="471514"/>
    <lineage>
        <taxon>Bacteria</taxon>
        <taxon>Bacillati</taxon>
        <taxon>Bacillota</taxon>
        <taxon>Bacilli</taxon>
        <taxon>Bacillales</taxon>
        <taxon>Alicyclobacillaceae</taxon>
        <taxon>Alicyclobacillus</taxon>
    </lineage>
</organism>
<evidence type="ECO:0000256" key="7">
    <source>
        <dbReference type="RuleBase" id="RU000320"/>
    </source>
</evidence>
<dbReference type="Proteomes" id="UP000050482">
    <property type="component" value="Unassembled WGS sequence"/>
</dbReference>
<feature type="transmembrane region" description="Helical" evidence="8">
    <location>
        <begin position="275"/>
        <end position="295"/>
    </location>
</feature>
<feature type="transmembrane region" description="Helical" evidence="8">
    <location>
        <begin position="452"/>
        <end position="471"/>
    </location>
</feature>
<keyword evidence="11" id="KW-1185">Reference proteome</keyword>
<keyword evidence="4 8" id="KW-1133">Transmembrane helix</keyword>
<keyword evidence="6 8" id="KW-0472">Membrane</keyword>
<proteinExistence type="predicted"/>
<dbReference type="Pfam" id="PF00361">
    <property type="entry name" value="Proton_antipo_M"/>
    <property type="match status" value="1"/>
</dbReference>
<name>A0A0P9C969_9BACL</name>
<feature type="transmembrane region" description="Helical" evidence="8">
    <location>
        <begin position="159"/>
        <end position="179"/>
    </location>
</feature>
<sequence>MVAFLSVAVPTATGVLALLIQRAWLREMIHLIGSIATTFIGFLLVWKVTLHGPMTSQNQFFHIDALSAVILAIISIVSLTTSLHSIGYIRHEQQEGLLNVRQTRQYYMLYHLFIATMVLVAVVNNMGLLWVSIEATTVVSAFLVAIYKKGEALEATWKYLMICSAGIAFALLGVIILYASSIAKLGSNNQVLNWTVLSNSHLVLQPDLVALSFVFIMVGFGTKVGLAPMHFWLPDAHSQAPSPVSALLSGVLLNCAMLGLIRFGIVAENTIHGQLIEHLFIGFGLLSVVVAFPFILVQKDFKRMLAFSTVEHMGIIAVALGIGGSLGYAAALLQMFNHSMGKSMLFLTAGNVNQKYKSKQMPRVFGVLRAMPFTGFVFLVGTLAITGVPPFNIFTSEFSIFVAGFRQGHAVTTSVLILFIAFIFAALMFHMMKMIFGEDVRERMTKGEVSRWTAIPLVLPLFFVVIFGLYMPASFTHLIHQASLVLAGGSRV</sequence>
<accession>A0A0P9C969</accession>
<evidence type="ECO:0000256" key="8">
    <source>
        <dbReference type="SAM" id="Phobius"/>
    </source>
</evidence>
<keyword evidence="2" id="KW-1003">Cell membrane</keyword>
<dbReference type="STRING" id="471514.AN477_20190"/>
<comment type="caution">
    <text evidence="10">The sequence shown here is derived from an EMBL/GenBank/DDBJ whole genome shotgun (WGS) entry which is preliminary data.</text>
</comment>
<keyword evidence="3 7" id="KW-0812">Transmembrane</keyword>
<evidence type="ECO:0000256" key="1">
    <source>
        <dbReference type="ARBA" id="ARBA00004651"/>
    </source>
</evidence>
<dbReference type="EMBL" id="LJCO01000089">
    <property type="protein sequence ID" value="KPV41908.1"/>
    <property type="molecule type" value="Genomic_DNA"/>
</dbReference>
<evidence type="ECO:0000256" key="3">
    <source>
        <dbReference type="ARBA" id="ARBA00022692"/>
    </source>
</evidence>
<dbReference type="InterPro" id="IPR003918">
    <property type="entry name" value="NADH_UbQ_OxRdtase"/>
</dbReference>
<dbReference type="GO" id="GO:0042773">
    <property type="term" value="P:ATP synthesis coupled electron transport"/>
    <property type="evidence" value="ECO:0007669"/>
    <property type="project" value="InterPro"/>
</dbReference>
<protein>
    <recommendedName>
        <fullName evidence="9">NADH:quinone oxidoreductase/Mrp antiporter transmembrane domain-containing protein</fullName>
    </recommendedName>
</protein>
<feature type="transmembrane region" description="Helical" evidence="8">
    <location>
        <begin position="364"/>
        <end position="388"/>
    </location>
</feature>
<feature type="domain" description="NADH:quinone oxidoreductase/Mrp antiporter transmembrane" evidence="9">
    <location>
        <begin position="124"/>
        <end position="415"/>
    </location>
</feature>